<dbReference type="AlphaFoldDB" id="A0A3N1P9G7"/>
<keyword evidence="1" id="KW-1133">Transmembrane helix</keyword>
<dbReference type="PANTHER" id="PTHR39555:SF1">
    <property type="entry name" value="TYPE IV PILUS INNER MEMBRANE COMPONENT PILO"/>
    <property type="match status" value="1"/>
</dbReference>
<reference evidence="2 3" key="1">
    <citation type="submission" date="2018-11" db="EMBL/GenBank/DDBJ databases">
        <title>Genomic Encyclopedia of Type Strains, Phase IV (KMG-IV): sequencing the most valuable type-strain genomes for metagenomic binning, comparative biology and taxonomic classification.</title>
        <authorList>
            <person name="Goeker M."/>
        </authorList>
    </citation>
    <scope>NUCLEOTIDE SEQUENCE [LARGE SCALE GENOMIC DNA]</scope>
    <source>
        <strain evidence="2 3">DSM 16974</strain>
    </source>
</reference>
<dbReference type="GO" id="GO:0043683">
    <property type="term" value="P:type IV pilus assembly"/>
    <property type="evidence" value="ECO:0007669"/>
    <property type="project" value="InterPro"/>
</dbReference>
<dbReference type="Gene3D" id="1.10.287.540">
    <property type="entry name" value="Helix hairpin bin"/>
    <property type="match status" value="1"/>
</dbReference>
<dbReference type="PIRSF" id="PIRSF016482">
    <property type="entry name" value="PilO"/>
    <property type="match status" value="1"/>
</dbReference>
<dbReference type="Pfam" id="PF04350">
    <property type="entry name" value="PilO"/>
    <property type="match status" value="1"/>
</dbReference>
<dbReference type="InterPro" id="IPR014717">
    <property type="entry name" value="Transl_elong_EF1B/ribsomal_bS6"/>
</dbReference>
<organism evidence="2 3">
    <name type="scientific">Marinimicrobium koreense</name>
    <dbReference type="NCBI Taxonomy" id="306545"/>
    <lineage>
        <taxon>Bacteria</taxon>
        <taxon>Pseudomonadati</taxon>
        <taxon>Pseudomonadota</taxon>
        <taxon>Gammaproteobacteria</taxon>
        <taxon>Cellvibrionales</taxon>
        <taxon>Cellvibrionaceae</taxon>
        <taxon>Marinimicrobium</taxon>
    </lineage>
</organism>
<evidence type="ECO:0000256" key="1">
    <source>
        <dbReference type="SAM" id="Phobius"/>
    </source>
</evidence>
<proteinExistence type="predicted"/>
<sequence length="207" mass="23322">MAFSDTLEQLKNFDVNDIDFERIGVWPLPGKIFVCVLLVVVVFALTYYLKVKDLNTQLDRVVAEETNLRQTFETKSFQAANLEEYRAQMVEMEKSFGALLSRLPSDTEVPGLLEDIDARGSESGLDINSIRLESEQQSEYYVELPISIDVEGGYHDLGTFVSGVAGMPRIVTLHNFTIARQQDSGTLTMQIGAKTYRYKSQDESSDE</sequence>
<gene>
    <name evidence="2" type="ORF">EDC38_1980</name>
</gene>
<dbReference type="GO" id="GO:0043107">
    <property type="term" value="P:type IV pilus-dependent motility"/>
    <property type="evidence" value="ECO:0007669"/>
    <property type="project" value="InterPro"/>
</dbReference>
<dbReference type="Gene3D" id="3.30.70.60">
    <property type="match status" value="1"/>
</dbReference>
<keyword evidence="3" id="KW-1185">Reference proteome</keyword>
<dbReference type="InterPro" id="IPR007445">
    <property type="entry name" value="PilO"/>
</dbReference>
<dbReference type="OrthoDB" id="9802133at2"/>
<keyword evidence="1" id="KW-0812">Transmembrane</keyword>
<dbReference type="EMBL" id="RJUK01000001">
    <property type="protein sequence ID" value="ROQ21356.1"/>
    <property type="molecule type" value="Genomic_DNA"/>
</dbReference>
<evidence type="ECO:0000313" key="3">
    <source>
        <dbReference type="Proteomes" id="UP000273643"/>
    </source>
</evidence>
<dbReference type="Proteomes" id="UP000273643">
    <property type="component" value="Unassembled WGS sequence"/>
</dbReference>
<accession>A0A3N1P9G7</accession>
<feature type="transmembrane region" description="Helical" evidence="1">
    <location>
        <begin position="30"/>
        <end position="49"/>
    </location>
</feature>
<keyword evidence="1" id="KW-0472">Membrane</keyword>
<protein>
    <submittedName>
        <fullName evidence="2">Type IV pilus assembly protein PilO</fullName>
    </submittedName>
</protein>
<dbReference type="RefSeq" id="WP_123638368.1">
    <property type="nucleotide sequence ID" value="NZ_JBHYFO010000010.1"/>
</dbReference>
<dbReference type="PANTHER" id="PTHR39555">
    <property type="entry name" value="FIMBRIAL ASSEMBLY PROTEIN PILO-LIKE PROTEIN-RELATED"/>
    <property type="match status" value="1"/>
</dbReference>
<comment type="caution">
    <text evidence="2">The sequence shown here is derived from an EMBL/GenBank/DDBJ whole genome shotgun (WGS) entry which is preliminary data.</text>
</comment>
<name>A0A3N1P9G7_9GAMM</name>
<evidence type="ECO:0000313" key="2">
    <source>
        <dbReference type="EMBL" id="ROQ21356.1"/>
    </source>
</evidence>